<feature type="compositionally biased region" description="Basic and acidic residues" evidence="2">
    <location>
        <begin position="101"/>
        <end position="110"/>
    </location>
</feature>
<dbReference type="PANTHER" id="PTHR31807">
    <property type="entry name" value="AUGMIN FAMILY MEMBER"/>
    <property type="match status" value="1"/>
</dbReference>
<dbReference type="AlphaFoldDB" id="A0AAV2EJF2"/>
<feature type="region of interest" description="Disordered" evidence="2">
    <location>
        <begin position="101"/>
        <end position="133"/>
    </location>
</feature>
<feature type="compositionally biased region" description="Low complexity" evidence="2">
    <location>
        <begin position="233"/>
        <end position="252"/>
    </location>
</feature>
<dbReference type="GO" id="GO:0008017">
    <property type="term" value="F:microtubule binding"/>
    <property type="evidence" value="ECO:0007669"/>
    <property type="project" value="TreeGrafter"/>
</dbReference>
<dbReference type="EMBL" id="OZ034817">
    <property type="protein sequence ID" value="CAL1386085.1"/>
    <property type="molecule type" value="Genomic_DNA"/>
</dbReference>
<dbReference type="InterPro" id="IPR007573">
    <property type="entry name" value="QWRF"/>
</dbReference>
<dbReference type="PANTHER" id="PTHR31807:SF6">
    <property type="entry name" value="PROTEIN ENDOSPERM DEFECTIVE 1-RELATED"/>
    <property type="match status" value="1"/>
</dbReference>
<evidence type="ECO:0008006" key="5">
    <source>
        <dbReference type="Google" id="ProtNLM"/>
    </source>
</evidence>
<feature type="region of interest" description="Disordered" evidence="2">
    <location>
        <begin position="231"/>
        <end position="261"/>
    </location>
</feature>
<accession>A0AAV2EJF2</accession>
<reference evidence="3 4" key="1">
    <citation type="submission" date="2024-04" db="EMBL/GenBank/DDBJ databases">
        <authorList>
            <person name="Fracassetti M."/>
        </authorList>
    </citation>
    <scope>NUCLEOTIDE SEQUENCE [LARGE SCALE GENOMIC DNA]</scope>
</reference>
<dbReference type="Proteomes" id="UP001497516">
    <property type="component" value="Chromosome 4"/>
</dbReference>
<comment type="similarity">
    <text evidence="1">Belongs to the QWRF family.</text>
</comment>
<name>A0AAV2EJF2_9ROSI</name>
<sequence length="526" mass="57657">MGEDHSTAVEAPTNPPPPLRRQRVREVSSRFMTPVATSSSSFSPLPQQHQRSSSVQKQRRHLELDKDSSADNSTSSSVAACSPHRMHPQNHRAIVKLFKENANGERQESRSHHRRPDTPMVTAPPTSRLLPHHRSCNTAVPASTNLTHSTAAKLLHSSTGMSSSSSLNLSANLNCGPSEYSSGDSRSSNILRSNSARSLPDLRSSVPVRATVSSRLLTERNVNTLSRLDDDAASVSSDTTTSATTSSKFSASPCSRSLDLQRSSSENSSFFHSLRGSEKSAKQQVGHSLKIGGVALPPVPRTKVLTDANASRRGRKASAQQEDFHYLKMIHNRYLQWRYANAKAESSSQAQSREAEMKLYSLGCKISELNESVTKKRTELARLQQMATLATVLESQMPYLDEWITIEGEYKDSLSETTQALVNSSIQLPVGGNVTVDTRELAEALKTSGKLMESIASTIERFMPKAAETETLVSELARVNGGETARVQECGGLLSLMHKSQMEECSVRGQIIQFHRPVYNQKQTTA</sequence>
<evidence type="ECO:0000256" key="2">
    <source>
        <dbReference type="SAM" id="MobiDB-lite"/>
    </source>
</evidence>
<feature type="region of interest" description="Disordered" evidence="2">
    <location>
        <begin position="1"/>
        <end position="88"/>
    </location>
</feature>
<proteinExistence type="inferred from homology"/>
<dbReference type="GO" id="GO:0005880">
    <property type="term" value="C:nuclear microtubule"/>
    <property type="evidence" value="ECO:0007669"/>
    <property type="project" value="TreeGrafter"/>
</dbReference>
<keyword evidence="4" id="KW-1185">Reference proteome</keyword>
<feature type="compositionally biased region" description="Low complexity" evidence="2">
    <location>
        <begin position="70"/>
        <end position="80"/>
    </location>
</feature>
<organism evidence="3 4">
    <name type="scientific">Linum trigynum</name>
    <dbReference type="NCBI Taxonomy" id="586398"/>
    <lineage>
        <taxon>Eukaryota</taxon>
        <taxon>Viridiplantae</taxon>
        <taxon>Streptophyta</taxon>
        <taxon>Embryophyta</taxon>
        <taxon>Tracheophyta</taxon>
        <taxon>Spermatophyta</taxon>
        <taxon>Magnoliopsida</taxon>
        <taxon>eudicotyledons</taxon>
        <taxon>Gunneridae</taxon>
        <taxon>Pentapetalae</taxon>
        <taxon>rosids</taxon>
        <taxon>fabids</taxon>
        <taxon>Malpighiales</taxon>
        <taxon>Linaceae</taxon>
        <taxon>Linum</taxon>
    </lineage>
</organism>
<dbReference type="GO" id="GO:0005737">
    <property type="term" value="C:cytoplasm"/>
    <property type="evidence" value="ECO:0007669"/>
    <property type="project" value="TreeGrafter"/>
</dbReference>
<dbReference type="GO" id="GO:0051225">
    <property type="term" value="P:spindle assembly"/>
    <property type="evidence" value="ECO:0007669"/>
    <property type="project" value="TreeGrafter"/>
</dbReference>
<protein>
    <recommendedName>
        <fullName evidence="5">Protein ENDOSPERM DEFECTIVE 1</fullName>
    </recommendedName>
</protein>
<evidence type="ECO:0000313" key="3">
    <source>
        <dbReference type="EMBL" id="CAL1386085.1"/>
    </source>
</evidence>
<gene>
    <name evidence="3" type="ORF">LTRI10_LOCUS27173</name>
</gene>
<evidence type="ECO:0000313" key="4">
    <source>
        <dbReference type="Proteomes" id="UP001497516"/>
    </source>
</evidence>
<evidence type="ECO:0000256" key="1">
    <source>
        <dbReference type="ARBA" id="ARBA00010016"/>
    </source>
</evidence>
<dbReference type="Pfam" id="PF04484">
    <property type="entry name" value="QWRF"/>
    <property type="match status" value="1"/>
</dbReference>
<feature type="compositionally biased region" description="Polar residues" evidence="2">
    <location>
        <begin position="35"/>
        <end position="56"/>
    </location>
</feature>